<evidence type="ECO:0000256" key="2">
    <source>
        <dbReference type="ARBA" id="ARBA00022525"/>
    </source>
</evidence>
<dbReference type="InterPro" id="IPR012674">
    <property type="entry name" value="Calycin"/>
</dbReference>
<protein>
    <recommendedName>
        <fullName evidence="9">Salivary lipocalin</fullName>
    </recommendedName>
</protein>
<reference evidence="8" key="1">
    <citation type="journal article" date="2010" name="Infect. Genet. Evol.">
        <title>A repertoire of the dominant transcripts from the salivary glands of the blood-sucking bug, Triatoma dimidiata, a vector of Chagas disease.</title>
        <authorList>
            <person name="Kato H."/>
            <person name="Jochim R.C."/>
            <person name="Gomez E.A."/>
            <person name="Sakoda R."/>
            <person name="Iwata H."/>
            <person name="Valenzuela J.G."/>
            <person name="Hashiguchi Y."/>
        </authorList>
    </citation>
    <scope>NUCLEOTIDE SEQUENCE</scope>
    <source>
        <tissue evidence="8">Salivary gland</tissue>
    </source>
</reference>
<keyword evidence="4 7" id="KW-0732">Signal</keyword>
<accession>D1MWD9</accession>
<dbReference type="Pfam" id="PF03973">
    <property type="entry name" value="Triabin"/>
    <property type="match status" value="1"/>
</dbReference>
<keyword evidence="2" id="KW-0964">Secreted</keyword>
<organism evidence="8">
    <name type="scientific">Triatoma dimidiata</name>
    <name type="common">Kissing bug</name>
    <name type="synonym">Meccus dimidiatus</name>
    <dbReference type="NCBI Taxonomy" id="72491"/>
    <lineage>
        <taxon>Eukaryota</taxon>
        <taxon>Metazoa</taxon>
        <taxon>Ecdysozoa</taxon>
        <taxon>Arthropoda</taxon>
        <taxon>Hexapoda</taxon>
        <taxon>Insecta</taxon>
        <taxon>Pterygota</taxon>
        <taxon>Neoptera</taxon>
        <taxon>Paraneoptera</taxon>
        <taxon>Hemiptera</taxon>
        <taxon>Heteroptera</taxon>
        <taxon>Panheteroptera</taxon>
        <taxon>Cimicomorpha</taxon>
        <taxon>Reduviidae</taxon>
        <taxon>Triatominae</taxon>
        <taxon>Triatoma</taxon>
    </lineage>
</organism>
<feature type="signal peptide" evidence="7">
    <location>
        <begin position="1"/>
        <end position="18"/>
    </location>
</feature>
<evidence type="ECO:0000256" key="5">
    <source>
        <dbReference type="ARBA" id="ARBA00023240"/>
    </source>
</evidence>
<dbReference type="SUPFAM" id="SSF50814">
    <property type="entry name" value="Lipocalins"/>
    <property type="match status" value="1"/>
</dbReference>
<dbReference type="CDD" id="cd19423">
    <property type="entry name" value="lipocalin_LTBP1-like"/>
    <property type="match status" value="1"/>
</dbReference>
<dbReference type="EMBL" id="AB470390">
    <property type="protein sequence ID" value="BAI50840.1"/>
    <property type="molecule type" value="mRNA"/>
</dbReference>
<evidence type="ECO:0008006" key="9">
    <source>
        <dbReference type="Google" id="ProtNLM"/>
    </source>
</evidence>
<dbReference type="GO" id="GO:0005576">
    <property type="term" value="C:extracellular region"/>
    <property type="evidence" value="ECO:0007669"/>
    <property type="project" value="UniProtKB-SubCell"/>
</dbReference>
<evidence type="ECO:0000256" key="3">
    <source>
        <dbReference type="ARBA" id="ARBA00022656"/>
    </source>
</evidence>
<comment type="similarity">
    <text evidence="6">Belongs to the calycin superfamily. Triabin family.</text>
</comment>
<evidence type="ECO:0000256" key="7">
    <source>
        <dbReference type="SAM" id="SignalP"/>
    </source>
</evidence>
<dbReference type="GO" id="GO:0030682">
    <property type="term" value="P:symbiont-mediated perturbation of host defenses"/>
    <property type="evidence" value="ECO:0007669"/>
    <property type="project" value="InterPro"/>
</dbReference>
<keyword evidence="5" id="KW-1199">Hemostasis impairing toxin</keyword>
<feature type="chain" id="PRO_5003025235" description="Salivary lipocalin" evidence="7">
    <location>
        <begin position="19"/>
        <end position="202"/>
    </location>
</feature>
<keyword evidence="3" id="KW-0800">Toxin</keyword>
<sequence length="202" mass="23366">MKMIIAVTFFGILKFAFAEYPPDTTECLNLEDYENFNSAKFLKGVWYVTHARYGSNSTVCREYKTRLRKNGAIIIVANGYYNFGGQPRYYRVRCEGTKKQENGKLSLNCKQHSHDRENKINFNFQLDLSVVETDYDKFAVIYTCAKFLANSEPFVEDNLLILHRDKDNDNSGVETILQLYDSTLQKFLSRKDSTCLPSPVKN</sequence>
<evidence type="ECO:0000313" key="8">
    <source>
        <dbReference type="EMBL" id="BAI50840.1"/>
    </source>
</evidence>
<evidence type="ECO:0000256" key="4">
    <source>
        <dbReference type="ARBA" id="ARBA00022729"/>
    </source>
</evidence>
<dbReference type="InterPro" id="IPR005657">
    <property type="entry name" value="Triabi/Procalin"/>
</dbReference>
<dbReference type="Gene3D" id="2.40.128.20">
    <property type="match status" value="1"/>
</dbReference>
<evidence type="ECO:0000256" key="1">
    <source>
        <dbReference type="ARBA" id="ARBA00004613"/>
    </source>
</evidence>
<name>D1MWD9_TRIDM</name>
<evidence type="ECO:0000256" key="6">
    <source>
        <dbReference type="ARBA" id="ARBA00034121"/>
    </source>
</evidence>
<comment type="subcellular location">
    <subcellularLocation>
        <location evidence="1">Secreted</location>
    </subcellularLocation>
</comment>
<dbReference type="AlphaFoldDB" id="D1MWD9"/>
<proteinExistence type="evidence at transcript level"/>
<dbReference type="GO" id="GO:0090729">
    <property type="term" value="F:toxin activity"/>
    <property type="evidence" value="ECO:0007669"/>
    <property type="project" value="UniProtKB-KW"/>
</dbReference>